<dbReference type="KEGG" id="eha:Ethha_0053"/>
<reference evidence="1 2" key="1">
    <citation type="submission" date="2010-12" db="EMBL/GenBank/DDBJ databases">
        <title>Complete sequence of Ethanoligenens harbinense YUAN-3.</title>
        <authorList>
            <person name="Lucas S."/>
            <person name="Copeland A."/>
            <person name="Lapidus A."/>
            <person name="Cheng J.-F."/>
            <person name="Bruce D."/>
            <person name="Goodwin L."/>
            <person name="Pitluck S."/>
            <person name="Chertkov O."/>
            <person name="Misra M."/>
            <person name="Detter J.C."/>
            <person name="Han C."/>
            <person name="Tapia R."/>
            <person name="Land M."/>
            <person name="Hauser L."/>
            <person name="Jeffries C."/>
            <person name="Kyrpides N."/>
            <person name="Ivanova N."/>
            <person name="Mikhailova N."/>
            <person name="Wang A."/>
            <person name="Mouttaki H."/>
            <person name="He Z."/>
            <person name="Zhou J."/>
            <person name="Hemme C.L."/>
            <person name="Woyke T."/>
        </authorList>
    </citation>
    <scope>NUCLEOTIDE SEQUENCE [LARGE SCALE GENOMIC DNA]</scope>
    <source>
        <strain evidence="2">DSM 18485 / JCM 12961 / CGMCC 1.5033 / YUAN-3</strain>
    </source>
</reference>
<dbReference type="AlphaFoldDB" id="E6U5H7"/>
<organism evidence="1 2">
    <name type="scientific">Ethanoligenens harbinense (strain DSM 18485 / JCM 12961 / CGMCC 1.5033 / YUAN-3)</name>
    <dbReference type="NCBI Taxonomy" id="663278"/>
    <lineage>
        <taxon>Bacteria</taxon>
        <taxon>Bacillati</taxon>
        <taxon>Bacillota</taxon>
        <taxon>Clostridia</taxon>
        <taxon>Eubacteriales</taxon>
        <taxon>Oscillospiraceae</taxon>
        <taxon>Ethanoligenens</taxon>
    </lineage>
</organism>
<dbReference type="InterPro" id="IPR036457">
    <property type="entry name" value="PPM-type-like_dom_sf"/>
</dbReference>
<proteinExistence type="predicted"/>
<gene>
    <name evidence="1" type="ordered locus">Ethha_0053</name>
</gene>
<keyword evidence="2" id="KW-1185">Reference proteome</keyword>
<evidence type="ECO:0000313" key="1">
    <source>
        <dbReference type="EMBL" id="ADU25644.1"/>
    </source>
</evidence>
<dbReference type="STRING" id="663278.Ethha_0053"/>
<dbReference type="HOGENOM" id="CLU_1249051_0_0_9"/>
<name>E6U5H7_ETHHY</name>
<sequence>MTQAIDACAQSIARFGESQIGDAAKLFYGQDCVTAVLVDGGETMSGCVLSGMVTSMFGSALSHPVAVDEAVATVAGMLPVSGGREPVLLTVAQMRADGAAYLARLAMPQAVFLRRGRVLPLVFTPRRCGPVVLEEARLQLKSRDTLVCFGHGVARAGEGVPYAAGWENVLLPAYLQAAYTPSVPAGKLVELLLGISCSLCGEKPRSDLSAAVLRYRAVREG</sequence>
<dbReference type="EMBL" id="CP002400">
    <property type="protein sequence ID" value="ADU25644.1"/>
    <property type="molecule type" value="Genomic_DNA"/>
</dbReference>
<dbReference type="Gene3D" id="3.60.40.10">
    <property type="entry name" value="PPM-type phosphatase domain"/>
    <property type="match status" value="1"/>
</dbReference>
<accession>E6U5H7</accession>
<dbReference type="eggNOG" id="COG2208">
    <property type="taxonomic scope" value="Bacteria"/>
</dbReference>
<dbReference type="Proteomes" id="UP000001551">
    <property type="component" value="Chromosome"/>
</dbReference>
<evidence type="ECO:0000313" key="2">
    <source>
        <dbReference type="Proteomes" id="UP000001551"/>
    </source>
</evidence>
<protein>
    <submittedName>
        <fullName evidence="1">Uncharacterized protein</fullName>
    </submittedName>
</protein>
<dbReference type="RefSeq" id="WP_013484025.1">
    <property type="nucleotide sequence ID" value="NC_014828.1"/>
</dbReference>